<evidence type="ECO:0000256" key="12">
    <source>
        <dbReference type="HAMAP-Rule" id="MF_01347"/>
    </source>
</evidence>
<evidence type="ECO:0000256" key="7">
    <source>
        <dbReference type="ARBA" id="ARBA00022967"/>
    </source>
</evidence>
<sequence>MATAPKKTAAKAAAPKAAAAKAAPATKAPAKAAAAPKAPAKKAAAPAKKVSAAATGRVSQVIGAVVDVSFDGELPAILSALETDNNGNRLVLEVAQHLGENTVRTIAMDSTDGLTRGQPVTNTGAQISVPVGPRTLGRILNVVGEPIDEMGPVDTDLKAPIHAEAPLFVDQSTETEILVTGIKVIDLLAPYAKGGKIGLFGGAGVGKTVLIQELINNIAKGHGGTSVFAGVGERTREGNDLYHEFLDAGVIAKDKDGKPTPDGSKVALVFGQMNEPPGARARVALSGLTIAEYFRDQEGQDVLFFVDNIFRFTQAGSEVSALLGRIPSAVGYQPTLATDMGQLQERITSTNKGSITSVQAIYVPADDLTDPAPAASFAHLDATTVLNRAISELGIYPAVDPLDSTSRVLTAAVVGDEHYETARRVQETLQKYKSLQDIIAILGMDELSEEDKLTVARARKIQRFLSQPFHVAEVFTNIPGKFVQIEDTVKSFKAVVDGEYDHLPEAAFYMVGGIDEAVEKGKKLAAEAA</sequence>
<dbReference type="Proteomes" id="UP001597215">
    <property type="component" value="Unassembled WGS sequence"/>
</dbReference>
<dbReference type="PROSITE" id="PS00152">
    <property type="entry name" value="ATPASE_ALPHA_BETA"/>
    <property type="match status" value="1"/>
</dbReference>
<dbReference type="EMBL" id="JBHUEL010000010">
    <property type="protein sequence ID" value="MFD1767630.1"/>
    <property type="molecule type" value="Genomic_DNA"/>
</dbReference>
<keyword evidence="16" id="KW-1185">Reference proteome</keyword>
<dbReference type="EC" id="7.1.2.2" evidence="12"/>
<comment type="caution">
    <text evidence="15">The sequence shown here is derived from an EMBL/GenBank/DDBJ whole genome shotgun (WGS) entry which is preliminary data.</text>
</comment>
<dbReference type="SUPFAM" id="SSF52540">
    <property type="entry name" value="P-loop containing nucleoside triphosphate hydrolases"/>
    <property type="match status" value="1"/>
</dbReference>
<keyword evidence="8 12" id="KW-0406">Ion transport</keyword>
<dbReference type="InterPro" id="IPR000194">
    <property type="entry name" value="ATPase_F1/V1/A1_a/bsu_nucl-bd"/>
</dbReference>
<evidence type="ECO:0000256" key="13">
    <source>
        <dbReference type="SAM" id="MobiDB-lite"/>
    </source>
</evidence>
<dbReference type="InterPro" id="IPR005722">
    <property type="entry name" value="ATP_synth_F1_bsu"/>
</dbReference>
<evidence type="ECO:0000256" key="11">
    <source>
        <dbReference type="ARBA" id="ARBA00023310"/>
    </source>
</evidence>
<keyword evidence="4 12" id="KW-0547">Nucleotide-binding</keyword>
<keyword evidence="5 12" id="KW-0375">Hydrogen ion transport</keyword>
<evidence type="ECO:0000313" key="15">
    <source>
        <dbReference type="EMBL" id="MFD1767630.1"/>
    </source>
</evidence>
<organism evidence="15 16">
    <name type="scientific">Sphingorhabdus buctiana</name>
    <dbReference type="NCBI Taxonomy" id="1508805"/>
    <lineage>
        <taxon>Bacteria</taxon>
        <taxon>Pseudomonadati</taxon>
        <taxon>Pseudomonadota</taxon>
        <taxon>Alphaproteobacteria</taxon>
        <taxon>Sphingomonadales</taxon>
        <taxon>Sphingomonadaceae</taxon>
        <taxon>Sphingorhabdus</taxon>
    </lineage>
</organism>
<dbReference type="CDD" id="cd01133">
    <property type="entry name" value="F1-ATPase_beta_CD"/>
    <property type="match status" value="1"/>
</dbReference>
<keyword evidence="10 12" id="KW-0139">CF(1)</keyword>
<dbReference type="PIRSF" id="PIRSF039072">
    <property type="entry name" value="ATPase_subunit_beta"/>
    <property type="match status" value="1"/>
</dbReference>
<dbReference type="Gene3D" id="2.40.10.170">
    <property type="match status" value="1"/>
</dbReference>
<evidence type="ECO:0000256" key="10">
    <source>
        <dbReference type="ARBA" id="ARBA00023196"/>
    </source>
</evidence>
<comment type="similarity">
    <text evidence="2 12">Belongs to the ATPase alpha/beta chains family.</text>
</comment>
<comment type="subcellular location">
    <subcellularLocation>
        <location evidence="12">Cell membrane</location>
        <topology evidence="12">Peripheral membrane protein</topology>
    </subcellularLocation>
    <subcellularLocation>
        <location evidence="1">Membrane</location>
    </subcellularLocation>
</comment>
<dbReference type="Pfam" id="PF00006">
    <property type="entry name" value="ATP-synt_ab"/>
    <property type="match status" value="1"/>
</dbReference>
<keyword evidence="11 12" id="KW-0066">ATP synthesis</keyword>
<gene>
    <name evidence="12 15" type="primary">atpD</name>
    <name evidence="15" type="ORF">ACFSAG_12350</name>
</gene>
<dbReference type="SMART" id="SM00382">
    <property type="entry name" value="AAA"/>
    <property type="match status" value="1"/>
</dbReference>
<evidence type="ECO:0000313" key="16">
    <source>
        <dbReference type="Proteomes" id="UP001597215"/>
    </source>
</evidence>
<dbReference type="SUPFAM" id="SSF50615">
    <property type="entry name" value="N-terminal domain of alpha and beta subunits of F1 ATP synthase"/>
    <property type="match status" value="1"/>
</dbReference>
<evidence type="ECO:0000256" key="5">
    <source>
        <dbReference type="ARBA" id="ARBA00022781"/>
    </source>
</evidence>
<keyword evidence="9 12" id="KW-0472">Membrane</keyword>
<dbReference type="PANTHER" id="PTHR15184">
    <property type="entry name" value="ATP SYNTHASE"/>
    <property type="match status" value="1"/>
</dbReference>
<dbReference type="HAMAP" id="MF_01347">
    <property type="entry name" value="ATP_synth_beta_bact"/>
    <property type="match status" value="1"/>
</dbReference>
<dbReference type="InterPro" id="IPR004100">
    <property type="entry name" value="ATPase_F1/V1/A1_a/bsu_N"/>
</dbReference>
<keyword evidence="3 12" id="KW-0813">Transport</keyword>
<dbReference type="Pfam" id="PF02874">
    <property type="entry name" value="ATP-synt_ab_N"/>
    <property type="match status" value="1"/>
</dbReference>
<dbReference type="InterPro" id="IPR024034">
    <property type="entry name" value="ATPase_F1/V1_b/a_C"/>
</dbReference>
<accession>A0ABW4MFB6</accession>
<dbReference type="RefSeq" id="WP_374613577.1">
    <property type="nucleotide sequence ID" value="NZ_JBHUEL010000010.1"/>
</dbReference>
<feature type="domain" description="AAA+ ATPase" evidence="14">
    <location>
        <begin position="193"/>
        <end position="391"/>
    </location>
</feature>
<dbReference type="InterPro" id="IPR003593">
    <property type="entry name" value="AAA+_ATPase"/>
</dbReference>
<dbReference type="PANTHER" id="PTHR15184:SF71">
    <property type="entry name" value="ATP SYNTHASE SUBUNIT BETA, MITOCHONDRIAL"/>
    <property type="match status" value="1"/>
</dbReference>
<dbReference type="Pfam" id="PF22919">
    <property type="entry name" value="ATP-synt_VA_C"/>
    <property type="match status" value="1"/>
</dbReference>
<dbReference type="NCBIfam" id="TIGR01039">
    <property type="entry name" value="atpD"/>
    <property type="match status" value="1"/>
</dbReference>
<dbReference type="Gene3D" id="3.40.50.300">
    <property type="entry name" value="P-loop containing nucleotide triphosphate hydrolases"/>
    <property type="match status" value="1"/>
</dbReference>
<evidence type="ECO:0000259" key="14">
    <source>
        <dbReference type="SMART" id="SM00382"/>
    </source>
</evidence>
<keyword evidence="7 12" id="KW-1278">Translocase</keyword>
<dbReference type="InterPro" id="IPR050053">
    <property type="entry name" value="ATPase_alpha/beta_chains"/>
</dbReference>
<dbReference type="CDD" id="cd18110">
    <property type="entry name" value="ATP-synt_F1_beta_C"/>
    <property type="match status" value="1"/>
</dbReference>
<dbReference type="SUPFAM" id="SSF47917">
    <property type="entry name" value="C-terminal domain of alpha and beta subunits of F1 ATP synthase"/>
    <property type="match status" value="1"/>
</dbReference>
<name>A0ABW4MFB6_9SPHN</name>
<evidence type="ECO:0000256" key="9">
    <source>
        <dbReference type="ARBA" id="ARBA00023136"/>
    </source>
</evidence>
<dbReference type="CDD" id="cd18115">
    <property type="entry name" value="ATP-synt_F1_beta_N"/>
    <property type="match status" value="1"/>
</dbReference>
<dbReference type="InterPro" id="IPR036121">
    <property type="entry name" value="ATPase_F1/V1/A1_a/bsu_N_sf"/>
</dbReference>
<keyword evidence="12" id="KW-1003">Cell membrane</keyword>
<dbReference type="Gene3D" id="1.10.1140.10">
    <property type="entry name" value="Bovine Mitochondrial F1-atpase, Atp Synthase Beta Chain, Chain D, domain 3"/>
    <property type="match status" value="1"/>
</dbReference>
<evidence type="ECO:0000256" key="2">
    <source>
        <dbReference type="ARBA" id="ARBA00008936"/>
    </source>
</evidence>
<feature type="binding site" evidence="12">
    <location>
        <begin position="201"/>
        <end position="208"/>
    </location>
    <ligand>
        <name>ATP</name>
        <dbReference type="ChEBI" id="CHEBI:30616"/>
    </ligand>
</feature>
<comment type="catalytic activity">
    <reaction evidence="12">
        <text>ATP + H2O + 4 H(+)(in) = ADP + phosphate + 5 H(+)(out)</text>
        <dbReference type="Rhea" id="RHEA:57720"/>
        <dbReference type="ChEBI" id="CHEBI:15377"/>
        <dbReference type="ChEBI" id="CHEBI:15378"/>
        <dbReference type="ChEBI" id="CHEBI:30616"/>
        <dbReference type="ChEBI" id="CHEBI:43474"/>
        <dbReference type="ChEBI" id="CHEBI:456216"/>
        <dbReference type="EC" id="7.1.2.2"/>
    </reaction>
</comment>
<dbReference type="InterPro" id="IPR055190">
    <property type="entry name" value="ATP-synt_VA_C"/>
</dbReference>
<keyword evidence="6 12" id="KW-0067">ATP-binding</keyword>
<evidence type="ECO:0000256" key="3">
    <source>
        <dbReference type="ARBA" id="ARBA00022448"/>
    </source>
</evidence>
<proteinExistence type="inferred from homology"/>
<evidence type="ECO:0000256" key="4">
    <source>
        <dbReference type="ARBA" id="ARBA00022741"/>
    </source>
</evidence>
<evidence type="ECO:0000256" key="1">
    <source>
        <dbReference type="ARBA" id="ARBA00004370"/>
    </source>
</evidence>
<comment type="function">
    <text evidence="12">Produces ATP from ADP in the presence of a proton gradient across the membrane. The catalytic sites are hosted primarily by the beta subunits.</text>
</comment>
<evidence type="ECO:0000256" key="6">
    <source>
        <dbReference type="ARBA" id="ARBA00022840"/>
    </source>
</evidence>
<reference evidence="16" key="1">
    <citation type="journal article" date="2019" name="Int. J. Syst. Evol. Microbiol.">
        <title>The Global Catalogue of Microorganisms (GCM) 10K type strain sequencing project: providing services to taxonomists for standard genome sequencing and annotation.</title>
        <authorList>
            <consortium name="The Broad Institute Genomics Platform"/>
            <consortium name="The Broad Institute Genome Sequencing Center for Infectious Disease"/>
            <person name="Wu L."/>
            <person name="Ma J."/>
        </authorList>
    </citation>
    <scope>NUCLEOTIDE SEQUENCE [LARGE SCALE GENOMIC DNA]</scope>
    <source>
        <strain evidence="16">CGMCC 1.12449</strain>
    </source>
</reference>
<evidence type="ECO:0000256" key="8">
    <source>
        <dbReference type="ARBA" id="ARBA00023065"/>
    </source>
</evidence>
<protein>
    <recommendedName>
        <fullName evidence="12">ATP synthase subunit beta</fullName>
        <ecNumber evidence="12">7.1.2.2</ecNumber>
    </recommendedName>
    <alternativeName>
        <fullName evidence="12">ATP synthase F1 sector subunit beta</fullName>
    </alternativeName>
    <alternativeName>
        <fullName evidence="12">F-ATPase subunit beta</fullName>
    </alternativeName>
</protein>
<dbReference type="InterPro" id="IPR027417">
    <property type="entry name" value="P-loop_NTPase"/>
</dbReference>
<feature type="region of interest" description="Disordered" evidence="13">
    <location>
        <begin position="1"/>
        <end position="39"/>
    </location>
</feature>
<dbReference type="InterPro" id="IPR020003">
    <property type="entry name" value="ATPase_a/bsu_AS"/>
</dbReference>